<gene>
    <name evidence="1" type="ORF">DK880_00005</name>
</gene>
<accession>A0A2Z3L686</accession>
<reference evidence="1 2" key="1">
    <citation type="submission" date="2018-05" db="EMBL/GenBank/DDBJ databases">
        <title>Candidatus Cardinium hertigii Genome Assembly.</title>
        <authorList>
            <person name="Showmaker K.C."/>
            <person name="Walden K.O."/>
            <person name="Fields C.J."/>
            <person name="Lambert K.N."/>
            <person name="Hudson M.E."/>
        </authorList>
    </citation>
    <scope>NUCLEOTIDE SEQUENCE [LARGE SCALE GENOMIC DNA]</scope>
    <source>
        <strain evidence="2">cHgTN10</strain>
    </source>
</reference>
<evidence type="ECO:0000313" key="1">
    <source>
        <dbReference type="EMBL" id="AWN81348.1"/>
    </source>
</evidence>
<sequence length="29" mass="3165">MAYTKLILALSKARDSVIELVNATMQVAN</sequence>
<name>A0A2Z3L686_9BACT</name>
<dbReference type="EMBL" id="CP029619">
    <property type="protein sequence ID" value="AWN81348.1"/>
    <property type="molecule type" value="Genomic_DNA"/>
</dbReference>
<dbReference type="KEGG" id="cher:DK880_00005"/>
<dbReference type="Proteomes" id="UP000245872">
    <property type="component" value="Chromosome"/>
</dbReference>
<keyword evidence="2" id="KW-1185">Reference proteome</keyword>
<protein>
    <submittedName>
        <fullName evidence="1">Uncharacterized protein</fullName>
    </submittedName>
</protein>
<organism evidence="1 2">
    <name type="scientific">Candidatus Cardinium hertigii</name>
    <dbReference type="NCBI Taxonomy" id="247481"/>
    <lineage>
        <taxon>Bacteria</taxon>
        <taxon>Pseudomonadati</taxon>
        <taxon>Bacteroidota</taxon>
        <taxon>Cytophagia</taxon>
        <taxon>Cytophagales</taxon>
        <taxon>Amoebophilaceae</taxon>
        <taxon>Candidatus Cardinium</taxon>
    </lineage>
</organism>
<proteinExistence type="predicted"/>
<dbReference type="AlphaFoldDB" id="A0A2Z3L686"/>
<evidence type="ECO:0000313" key="2">
    <source>
        <dbReference type="Proteomes" id="UP000245872"/>
    </source>
</evidence>